<gene>
    <name evidence="2" type="ORF">GCM10010328_30320</name>
</gene>
<evidence type="ECO:0000313" key="2">
    <source>
        <dbReference type="EMBL" id="GGZ53442.1"/>
    </source>
</evidence>
<keyword evidence="3" id="KW-1185">Reference proteome</keyword>
<reference evidence="3" key="1">
    <citation type="journal article" date="2019" name="Int. J. Syst. Evol. Microbiol.">
        <title>The Global Catalogue of Microorganisms (GCM) 10K type strain sequencing project: providing services to taxonomists for standard genome sequencing and annotation.</title>
        <authorList>
            <consortium name="The Broad Institute Genomics Platform"/>
            <consortium name="The Broad Institute Genome Sequencing Center for Infectious Disease"/>
            <person name="Wu L."/>
            <person name="Ma J."/>
        </authorList>
    </citation>
    <scope>NUCLEOTIDE SEQUENCE [LARGE SCALE GENOMIC DNA]</scope>
    <source>
        <strain evidence="3">JCM 4602</strain>
    </source>
</reference>
<feature type="compositionally biased region" description="Polar residues" evidence="1">
    <location>
        <begin position="1"/>
        <end position="13"/>
    </location>
</feature>
<name>A0ABQ3BPU1_9ACTN</name>
<evidence type="ECO:0000313" key="3">
    <source>
        <dbReference type="Proteomes" id="UP000624183"/>
    </source>
</evidence>
<sequence>MRASSPTAPSQPQHPGLSGHRVVFTEDARYARRRDLCTQGIDPPPDASAEQEERDEPRDDEEPEYQHDHPWCLSPLTWYDGPADVIVCRAAPASSCEAEGVS</sequence>
<dbReference type="EMBL" id="BMUW01000004">
    <property type="protein sequence ID" value="GGZ53442.1"/>
    <property type="molecule type" value="Genomic_DNA"/>
</dbReference>
<proteinExistence type="predicted"/>
<feature type="compositionally biased region" description="Basic and acidic residues" evidence="1">
    <location>
        <begin position="23"/>
        <end position="36"/>
    </location>
</feature>
<feature type="region of interest" description="Disordered" evidence="1">
    <location>
        <begin position="1"/>
        <end position="70"/>
    </location>
</feature>
<feature type="compositionally biased region" description="Acidic residues" evidence="1">
    <location>
        <begin position="49"/>
        <end position="63"/>
    </location>
</feature>
<organism evidence="2 3">
    <name type="scientific">Streptomyces rubiginosohelvolus</name>
    <dbReference type="NCBI Taxonomy" id="67362"/>
    <lineage>
        <taxon>Bacteria</taxon>
        <taxon>Bacillati</taxon>
        <taxon>Actinomycetota</taxon>
        <taxon>Actinomycetes</taxon>
        <taxon>Kitasatosporales</taxon>
        <taxon>Streptomycetaceae</taxon>
        <taxon>Streptomyces</taxon>
    </lineage>
</organism>
<dbReference type="Proteomes" id="UP000624183">
    <property type="component" value="Unassembled WGS sequence"/>
</dbReference>
<accession>A0ABQ3BPU1</accession>
<evidence type="ECO:0000256" key="1">
    <source>
        <dbReference type="SAM" id="MobiDB-lite"/>
    </source>
</evidence>
<protein>
    <submittedName>
        <fullName evidence="2">Uncharacterized protein</fullName>
    </submittedName>
</protein>
<comment type="caution">
    <text evidence="2">The sequence shown here is derived from an EMBL/GenBank/DDBJ whole genome shotgun (WGS) entry which is preliminary data.</text>
</comment>